<dbReference type="SUPFAM" id="SSF53098">
    <property type="entry name" value="Ribonuclease H-like"/>
    <property type="match status" value="1"/>
</dbReference>
<evidence type="ECO:0000313" key="3">
    <source>
        <dbReference type="EMBL" id="KAK9719692.1"/>
    </source>
</evidence>
<proteinExistence type="predicted"/>
<keyword evidence="4" id="KW-1185">Reference proteome</keyword>
<dbReference type="InterPro" id="IPR050951">
    <property type="entry name" value="Retrovirus_Pol_polyprotein"/>
</dbReference>
<dbReference type="Pfam" id="PF17921">
    <property type="entry name" value="Integrase_H2C2"/>
    <property type="match status" value="1"/>
</dbReference>
<dbReference type="GO" id="GO:0003676">
    <property type="term" value="F:nucleic acid binding"/>
    <property type="evidence" value="ECO:0007669"/>
    <property type="project" value="InterPro"/>
</dbReference>
<dbReference type="PROSITE" id="PS50994">
    <property type="entry name" value="INTEGRASE"/>
    <property type="match status" value="1"/>
</dbReference>
<dbReference type="GO" id="GO:0003964">
    <property type="term" value="F:RNA-directed DNA polymerase activity"/>
    <property type="evidence" value="ECO:0007669"/>
    <property type="project" value="UniProtKB-EC"/>
</dbReference>
<sequence>MANQNCIDVWENYVIEDEKRQLEIIKNYPEGKTNQRGINETVKQLQRRYYWVNMKNIVTTYIKKCQQCNRNKYDQQAPHPELNITEKVDQPFQRIHMDTFVIGGQIPILKLCGCIYPQAIPIRSKNAILLAEAIITYFSRYGLPAQIVMDGGTEFTNELIRELLEKHKVRKEHKHITTPYNPNSNSNIERVHSTLAEHVRI</sequence>
<name>A0AAW1KLD0_POPJA</name>
<accession>A0AAW1KLD0</accession>
<dbReference type="InterPro" id="IPR001584">
    <property type="entry name" value="Integrase_cat-core"/>
</dbReference>
<dbReference type="EMBL" id="JASPKY010000217">
    <property type="protein sequence ID" value="KAK9719692.1"/>
    <property type="molecule type" value="Genomic_DNA"/>
</dbReference>
<evidence type="ECO:0000259" key="2">
    <source>
        <dbReference type="PROSITE" id="PS50994"/>
    </source>
</evidence>
<dbReference type="Proteomes" id="UP001458880">
    <property type="component" value="Unassembled WGS sequence"/>
</dbReference>
<evidence type="ECO:0000256" key="1">
    <source>
        <dbReference type="ARBA" id="ARBA00012493"/>
    </source>
</evidence>
<dbReference type="Gene3D" id="3.30.420.10">
    <property type="entry name" value="Ribonuclease H-like superfamily/Ribonuclease H"/>
    <property type="match status" value="1"/>
</dbReference>
<dbReference type="GO" id="GO:0015074">
    <property type="term" value="P:DNA integration"/>
    <property type="evidence" value="ECO:0007669"/>
    <property type="project" value="InterPro"/>
</dbReference>
<feature type="domain" description="Integrase catalytic" evidence="2">
    <location>
        <begin position="76"/>
        <end position="201"/>
    </location>
</feature>
<dbReference type="AlphaFoldDB" id="A0AAW1KLD0"/>
<dbReference type="InterPro" id="IPR036397">
    <property type="entry name" value="RNaseH_sf"/>
</dbReference>
<protein>
    <recommendedName>
        <fullName evidence="1">RNA-directed DNA polymerase</fullName>
        <ecNumber evidence="1">2.7.7.49</ecNumber>
    </recommendedName>
</protein>
<dbReference type="PANTHER" id="PTHR37984">
    <property type="entry name" value="PROTEIN CBG26694"/>
    <property type="match status" value="1"/>
</dbReference>
<dbReference type="InterPro" id="IPR012337">
    <property type="entry name" value="RNaseH-like_sf"/>
</dbReference>
<gene>
    <name evidence="3" type="ORF">QE152_g22547</name>
</gene>
<dbReference type="InterPro" id="IPR041588">
    <property type="entry name" value="Integrase_H2C2"/>
</dbReference>
<dbReference type="PANTHER" id="PTHR37984:SF5">
    <property type="entry name" value="PROTEIN NYNRIN-LIKE"/>
    <property type="match status" value="1"/>
</dbReference>
<dbReference type="Gene3D" id="1.10.340.70">
    <property type="match status" value="1"/>
</dbReference>
<organism evidence="3 4">
    <name type="scientific">Popillia japonica</name>
    <name type="common">Japanese beetle</name>
    <dbReference type="NCBI Taxonomy" id="7064"/>
    <lineage>
        <taxon>Eukaryota</taxon>
        <taxon>Metazoa</taxon>
        <taxon>Ecdysozoa</taxon>
        <taxon>Arthropoda</taxon>
        <taxon>Hexapoda</taxon>
        <taxon>Insecta</taxon>
        <taxon>Pterygota</taxon>
        <taxon>Neoptera</taxon>
        <taxon>Endopterygota</taxon>
        <taxon>Coleoptera</taxon>
        <taxon>Polyphaga</taxon>
        <taxon>Scarabaeiformia</taxon>
        <taxon>Scarabaeidae</taxon>
        <taxon>Rutelinae</taxon>
        <taxon>Popillia</taxon>
    </lineage>
</organism>
<evidence type="ECO:0000313" key="4">
    <source>
        <dbReference type="Proteomes" id="UP001458880"/>
    </source>
</evidence>
<comment type="caution">
    <text evidence="3">The sequence shown here is derived from an EMBL/GenBank/DDBJ whole genome shotgun (WGS) entry which is preliminary data.</text>
</comment>
<dbReference type="EC" id="2.7.7.49" evidence="1"/>
<reference evidence="3 4" key="1">
    <citation type="journal article" date="2024" name="BMC Genomics">
        <title>De novo assembly and annotation of Popillia japonica's genome with initial clues to its potential as an invasive pest.</title>
        <authorList>
            <person name="Cucini C."/>
            <person name="Boschi S."/>
            <person name="Funari R."/>
            <person name="Cardaioli E."/>
            <person name="Iannotti N."/>
            <person name="Marturano G."/>
            <person name="Paoli F."/>
            <person name="Bruttini M."/>
            <person name="Carapelli A."/>
            <person name="Frati F."/>
            <person name="Nardi F."/>
        </authorList>
    </citation>
    <scope>NUCLEOTIDE SEQUENCE [LARGE SCALE GENOMIC DNA]</scope>
    <source>
        <strain evidence="3">DMR45628</strain>
    </source>
</reference>